<dbReference type="Proteomes" id="UP000327085">
    <property type="component" value="Chromosome 6"/>
</dbReference>
<dbReference type="Proteomes" id="UP001054821">
    <property type="component" value="Chromosome 1"/>
</dbReference>
<protein>
    <submittedName>
        <fullName evidence="2">PREDICTED: glutathione S-transferase T3</fullName>
    </submittedName>
</protein>
<organism evidence="2 3">
    <name type="scientific">Prunus dulcis</name>
    <name type="common">Almond</name>
    <name type="synonym">Amygdalus dulcis</name>
    <dbReference type="NCBI Taxonomy" id="3755"/>
    <lineage>
        <taxon>Eukaryota</taxon>
        <taxon>Viridiplantae</taxon>
        <taxon>Streptophyta</taxon>
        <taxon>Embryophyta</taxon>
        <taxon>Tracheophyta</taxon>
        <taxon>Spermatophyta</taxon>
        <taxon>Magnoliopsida</taxon>
        <taxon>eudicotyledons</taxon>
        <taxon>Gunneridae</taxon>
        <taxon>Pentapetalae</taxon>
        <taxon>rosids</taxon>
        <taxon>fabids</taxon>
        <taxon>Rosales</taxon>
        <taxon>Rosaceae</taxon>
        <taxon>Amygdaloideae</taxon>
        <taxon>Amygdaleae</taxon>
        <taxon>Prunus</taxon>
    </lineage>
</organism>
<dbReference type="AlphaFoldDB" id="A0A5E4G892"/>
<evidence type="ECO:0000313" key="3">
    <source>
        <dbReference type="Proteomes" id="UP000327085"/>
    </source>
</evidence>
<keyword evidence="2" id="KW-0808">Transferase</keyword>
<dbReference type="GO" id="GO:0016740">
    <property type="term" value="F:transferase activity"/>
    <property type="evidence" value="ECO:0007669"/>
    <property type="project" value="UniProtKB-KW"/>
</dbReference>
<dbReference type="InParanoid" id="A0A5E4G892"/>
<evidence type="ECO:0000313" key="2">
    <source>
        <dbReference type="EMBL" id="VVA35762.1"/>
    </source>
</evidence>
<gene>
    <name evidence="2" type="ORF">ALMOND_2B002497</name>
    <name evidence="1" type="ORF">L3X38_004618</name>
</gene>
<reference evidence="2" key="1">
    <citation type="submission" date="2019-07" db="EMBL/GenBank/DDBJ databases">
        <authorList>
            <person name="Alioto T."/>
            <person name="Alioto T."/>
            <person name="Gomez Garrido J."/>
        </authorList>
    </citation>
    <scope>NUCLEOTIDE SEQUENCE</scope>
</reference>
<evidence type="ECO:0000313" key="1">
    <source>
        <dbReference type="EMBL" id="KAI5351727.1"/>
    </source>
</evidence>
<keyword evidence="4" id="KW-1185">Reference proteome</keyword>
<dbReference type="EMBL" id="CABIKO010000406">
    <property type="protein sequence ID" value="VVA35762.1"/>
    <property type="molecule type" value="Genomic_DNA"/>
</dbReference>
<sequence>MWFGAIGQGKKSFNHQQCWKVVKNCKRFTIIPTGLTIVLNETPLFDSTSSDSPLDSLMSQDLPIQKEPRLIGRKAVKAKRGSTSGNDTAKFLEQIARNVCLRIELDMKKDADEKVTMKNMQEKGSMYANKTLRRRIGKPWAWIQAICPLKQNNFGS</sequence>
<evidence type="ECO:0000313" key="4">
    <source>
        <dbReference type="Proteomes" id="UP001054821"/>
    </source>
</evidence>
<proteinExistence type="predicted"/>
<dbReference type="EMBL" id="JAJFAZ020000001">
    <property type="protein sequence ID" value="KAI5351727.1"/>
    <property type="molecule type" value="Genomic_DNA"/>
</dbReference>
<dbReference type="Gramene" id="VVA35762">
    <property type="protein sequence ID" value="VVA35762"/>
    <property type="gene ID" value="Prudul26B002497"/>
</dbReference>
<accession>A0A5E4G892</accession>
<reference evidence="1 4" key="3">
    <citation type="journal article" date="2022" name="G3 (Bethesda)">
        <title>Whole-genome sequence and methylome profiling of the almond [Prunus dulcis (Mill.) D.A. Webb] cultivar 'Nonpareil'.</title>
        <authorList>
            <person name="D'Amico-Willman K.M."/>
            <person name="Ouma W.Z."/>
            <person name="Meulia T."/>
            <person name="Sideli G.M."/>
            <person name="Gradziel T.M."/>
            <person name="Fresnedo-Ramirez J."/>
        </authorList>
    </citation>
    <scope>NUCLEOTIDE SEQUENCE [LARGE SCALE GENOMIC DNA]</scope>
    <source>
        <strain evidence="1">Clone GOH B32 T37-40</strain>
    </source>
</reference>
<reference evidence="3" key="2">
    <citation type="journal article" date="2020" name="Plant J.">
        <title>Transposons played a major role in the diversification between the closely related almond and peach genomes: results from the almond genome sequence.</title>
        <authorList>
            <person name="Alioto T."/>
            <person name="Alexiou K.G."/>
            <person name="Bardil A."/>
            <person name="Barteri F."/>
            <person name="Castanera R."/>
            <person name="Cruz F."/>
            <person name="Dhingra A."/>
            <person name="Duval H."/>
            <person name="Fernandez I Marti A."/>
            <person name="Frias L."/>
            <person name="Galan B."/>
            <person name="Garcia J.L."/>
            <person name="Howad W."/>
            <person name="Gomez-Garrido J."/>
            <person name="Gut M."/>
            <person name="Julca I."/>
            <person name="Morata J."/>
            <person name="Puigdomenech P."/>
            <person name="Ribeca P."/>
            <person name="Rubio Cabetas M.J."/>
            <person name="Vlasova A."/>
            <person name="Wirthensohn M."/>
            <person name="Garcia-Mas J."/>
            <person name="Gabaldon T."/>
            <person name="Casacuberta J.M."/>
            <person name="Arus P."/>
        </authorList>
    </citation>
    <scope>NUCLEOTIDE SEQUENCE [LARGE SCALE GENOMIC DNA]</scope>
    <source>
        <strain evidence="3">cv. Texas</strain>
    </source>
</reference>
<name>A0A5E4G892_PRUDU</name>